<proteinExistence type="predicted"/>
<comment type="caution">
    <text evidence="1">The sequence shown here is derived from an EMBL/GenBank/DDBJ whole genome shotgun (WGS) entry which is preliminary data.</text>
</comment>
<accession>A0ACC3YDZ4</accession>
<dbReference type="EMBL" id="VUJX02000012">
    <property type="protein sequence ID" value="KAL0930081.1"/>
    <property type="molecule type" value="Genomic_DNA"/>
</dbReference>
<keyword evidence="2" id="KW-1185">Reference proteome</keyword>
<reference evidence="1 2" key="1">
    <citation type="journal article" date="2020" name="Phytopathology">
        <title>Genome Sequence Resources of Colletotrichum truncatum, C. plurivorum, C. musicola, and C. sojae: Four Species Pathogenic to Soybean (Glycine max).</title>
        <authorList>
            <person name="Rogerio F."/>
            <person name="Boufleur T.R."/>
            <person name="Ciampi-Guillardi M."/>
            <person name="Sukno S.A."/>
            <person name="Thon M.R."/>
            <person name="Massola Junior N.S."/>
            <person name="Baroncelli R."/>
        </authorList>
    </citation>
    <scope>NUCLEOTIDE SEQUENCE [LARGE SCALE GENOMIC DNA]</scope>
    <source>
        <strain evidence="1 2">CMES1059</strain>
    </source>
</reference>
<sequence length="1299" mass="146018">MAGSSDEQQQYELEELSNLQRVATDLKRQTIIPNDPRLDPESKDFDHYRWAQAVLSTFNQEDITPLGQAVAFSGLGVNGSDAKVQVQHTVISSLLSPIHHITSLVSSNHHATAKTILSGFDGLLKGGELLLVLGRPGSGCTTFLKVITGLLNGLNLDPQSNIHYMGLSYEQMITQYRGEVAYNQELDEHFPHLTVAETLHFAAAARTPEQRPAGMTRSQYIDTVTKVSMAIFGLTHARDTKIGDNFVRGVSGGERKRVSIAEMFLSRARFGAWDNSTRGLDASSAIQFIRSLRNSADVGRACHAVAAYQASQPMYDLFDKVIVLYSGHQIFFGPTMRAVQYFEEMGWYKDPQQVAPDFLTAITNSTERRPRTGMEHKVPRTPEEFARYWQRSQDYQELNGQIQTFRDEHPFDAKDAETIFDVHQKQQANHTRQGSPYLLSIPMQIRLWLWRAFRRMRNDVQAVRSVVGSQVSLSLIIGSMFFKSPNNSSAFFQKGAVLFFSILMNAIITINEILQLYSQRPIVEKQARYAFVHPFTEAMRCSLLYGQSPPGTRAFFITAVFTMSAIFRSLASFTKSVGQAMGLAGIMVLLIVVYTGFTIPVTYMRPWFSWIRWINHIFYAFESLVSNEFHDRQFGCAAYIPPYGSGDSAICSSVGALPGQQFIQGDEYIAKNYNYHHSHLWRNYAILLSFMIVFHGSYFMATEFIRFGGSKAETLLYRPGHERKETALSDVENQRKDLGLRTELVTDEVYVPYLPKQQDILMWRGVNYDIPIKDGTRRLLDDVNGWVKPGTLTALMGVSGAGKTTLLDVLAKRVSIGVVNGDILVNGNALGSSFPRRTGYVQQQDLHLETTTVREALQFSAILRQPGSVSKLEKLEYVEEVIRMLSMEEFAETVVGNLGQGLNVEQRKLLSIGVELAAKPTLLVFLDEPTSGLDSQSSWTICSLLRKLADNGQAILATIHQPSALLFQTFDRLLFLAKGGRTVYFGDIGSQSRILLDYFFRNGAKECDVSENTAEYILRVVSDEKSNIDWPTKWKQSTEFQEVLAELEQLESLKNGEGNKATPETLESHFAMAFLSQLRYVTQRVFQQYFRQPEYIYAKFGLGIASGLFIGFSFWKVDSSQQGFQNALFSIFLLCSIFSVLVNQVMPKFVQQRSLYEVRERPSRIYSWQVFILSQVVVEIPWQAVVGLCAWASAFFPVFGGGISSENTGIVLLFIVQFYVYASSLAQMVIAAIESPVVGAMFATLMFGLSFLFNGVMQPPDALPRFWIFMYHLSPFTYYVAGISAAALANERLSAPQPS</sequence>
<name>A0ACC3YDZ4_COLTU</name>
<evidence type="ECO:0000313" key="1">
    <source>
        <dbReference type="EMBL" id="KAL0930081.1"/>
    </source>
</evidence>
<protein>
    <submittedName>
        <fullName evidence="1">ABC-2 type transporter</fullName>
    </submittedName>
</protein>
<organism evidence="1 2">
    <name type="scientific">Colletotrichum truncatum</name>
    <name type="common">Anthracnose fungus</name>
    <name type="synonym">Colletotrichum capsici</name>
    <dbReference type="NCBI Taxonomy" id="5467"/>
    <lineage>
        <taxon>Eukaryota</taxon>
        <taxon>Fungi</taxon>
        <taxon>Dikarya</taxon>
        <taxon>Ascomycota</taxon>
        <taxon>Pezizomycotina</taxon>
        <taxon>Sordariomycetes</taxon>
        <taxon>Hypocreomycetidae</taxon>
        <taxon>Glomerellales</taxon>
        <taxon>Glomerellaceae</taxon>
        <taxon>Colletotrichum</taxon>
        <taxon>Colletotrichum truncatum species complex</taxon>
    </lineage>
</organism>
<evidence type="ECO:0000313" key="2">
    <source>
        <dbReference type="Proteomes" id="UP000805649"/>
    </source>
</evidence>
<dbReference type="Proteomes" id="UP000805649">
    <property type="component" value="Unassembled WGS sequence"/>
</dbReference>
<gene>
    <name evidence="1" type="ORF">CTRU02_214901</name>
</gene>